<accession>A0A6A6U9H8</accession>
<dbReference type="GO" id="GO:0000124">
    <property type="term" value="C:SAGA complex"/>
    <property type="evidence" value="ECO:0007669"/>
    <property type="project" value="TreeGrafter"/>
</dbReference>
<comment type="subcellular location">
    <subcellularLocation>
        <location evidence="1 10">Nucleus</location>
    </subcellularLocation>
</comment>
<dbReference type="GO" id="GO:0071819">
    <property type="term" value="C:DUBm complex"/>
    <property type="evidence" value="ECO:0007669"/>
    <property type="project" value="TreeGrafter"/>
</dbReference>
<keyword evidence="5" id="KW-0156">Chromatin regulator</keyword>
<dbReference type="PANTHER" id="PTHR46367">
    <property type="entry name" value="ATAXIN-7-LIKE PROTEIN 3"/>
    <property type="match status" value="1"/>
</dbReference>
<evidence type="ECO:0000313" key="12">
    <source>
        <dbReference type="EMBL" id="KAF2668925.1"/>
    </source>
</evidence>
<feature type="compositionally biased region" description="Polar residues" evidence="11">
    <location>
        <begin position="392"/>
        <end position="401"/>
    </location>
</feature>
<reference evidence="12" key="1">
    <citation type="journal article" date="2020" name="Stud. Mycol.">
        <title>101 Dothideomycetes genomes: a test case for predicting lifestyles and emergence of pathogens.</title>
        <authorList>
            <person name="Haridas S."/>
            <person name="Albert R."/>
            <person name="Binder M."/>
            <person name="Bloem J."/>
            <person name="Labutti K."/>
            <person name="Salamov A."/>
            <person name="Andreopoulos B."/>
            <person name="Baker S."/>
            <person name="Barry K."/>
            <person name="Bills G."/>
            <person name="Bluhm B."/>
            <person name="Cannon C."/>
            <person name="Castanera R."/>
            <person name="Culley D."/>
            <person name="Daum C."/>
            <person name="Ezra D."/>
            <person name="Gonzalez J."/>
            <person name="Henrissat B."/>
            <person name="Kuo A."/>
            <person name="Liang C."/>
            <person name="Lipzen A."/>
            <person name="Lutzoni F."/>
            <person name="Magnuson J."/>
            <person name="Mondo S."/>
            <person name="Nolan M."/>
            <person name="Ohm R."/>
            <person name="Pangilinan J."/>
            <person name="Park H.-J."/>
            <person name="Ramirez L."/>
            <person name="Alfaro M."/>
            <person name="Sun H."/>
            <person name="Tritt A."/>
            <person name="Yoshinaga Y."/>
            <person name="Zwiers L.-H."/>
            <person name="Turgeon B."/>
            <person name="Goodwin S."/>
            <person name="Spatafora J."/>
            <person name="Crous P."/>
            <person name="Grigoriev I."/>
        </authorList>
    </citation>
    <scope>NUCLEOTIDE SEQUENCE</scope>
    <source>
        <strain evidence="12">CBS 115976</strain>
    </source>
</reference>
<evidence type="ECO:0000256" key="7">
    <source>
        <dbReference type="ARBA" id="ARBA00023159"/>
    </source>
</evidence>
<keyword evidence="6" id="KW-0805">Transcription regulation</keyword>
<dbReference type="GO" id="GO:0008270">
    <property type="term" value="F:zinc ion binding"/>
    <property type="evidence" value="ECO:0007669"/>
    <property type="project" value="UniProtKB-KW"/>
</dbReference>
<name>A0A6A6U9H8_9PEZI</name>
<dbReference type="AlphaFoldDB" id="A0A6A6U9H8"/>
<dbReference type="OrthoDB" id="21557at2759"/>
<feature type="compositionally biased region" description="Basic and acidic residues" evidence="11">
    <location>
        <begin position="297"/>
        <end position="312"/>
    </location>
</feature>
<feature type="region of interest" description="Disordered" evidence="11">
    <location>
        <begin position="69"/>
        <end position="95"/>
    </location>
</feature>
<dbReference type="InterPro" id="IPR013246">
    <property type="entry name" value="SAGA_su_Sgf11"/>
</dbReference>
<evidence type="ECO:0000256" key="4">
    <source>
        <dbReference type="ARBA" id="ARBA00022833"/>
    </source>
</evidence>
<keyword evidence="13" id="KW-1185">Reference proteome</keyword>
<dbReference type="EMBL" id="MU004235">
    <property type="protein sequence ID" value="KAF2668925.1"/>
    <property type="molecule type" value="Genomic_DNA"/>
</dbReference>
<feature type="region of interest" description="Disordered" evidence="11">
    <location>
        <begin position="275"/>
        <end position="401"/>
    </location>
</feature>
<keyword evidence="7 10" id="KW-0010">Activator</keyword>
<evidence type="ECO:0000256" key="11">
    <source>
        <dbReference type="SAM" id="MobiDB-lite"/>
    </source>
</evidence>
<sequence>MPADEKKKSAETTKPTITDEDLFHIAIPIFDDALFNVIQEIVSDVHISEKKLRMQSAAIQAEAVALTSAQPSTPSSANPSSATKPTAPPIATAPPAGQFNTTAATYDNGKVTLKGNPLKLQRENLCPCCKLPRLMFPIVGTGSRVPEEVNREYCKLHPFIKKPGHDIYGNPFPVDTGKTTKKEREALRKIERQEKDNTPGSADTGTADAESTAGDPGVKKLMAGGKGATYVPWQTCPSCKRSLLITKFAQHLEKCLGIGGRMSRTTAAARLSGLNGSVAGSTQGSRVGTPTPSQANGKRDAEPDSDKEDGPPKKKARKEKKEKKEKDKVTIKLFNKNGKADASKRLPKSSALNDKDKSRTDRESSQKRDRDGSGIDDAPAKKLKVKKDANSALPSITASAQ</sequence>
<evidence type="ECO:0000256" key="10">
    <source>
        <dbReference type="RuleBase" id="RU261113"/>
    </source>
</evidence>
<protein>
    <recommendedName>
        <fullName evidence="10">SAGA-associated factor 11</fullName>
    </recommendedName>
</protein>
<dbReference type="Pfam" id="PF08209">
    <property type="entry name" value="Sgf11"/>
    <property type="match status" value="1"/>
</dbReference>
<feature type="compositionally biased region" description="Polar residues" evidence="11">
    <location>
        <begin position="275"/>
        <end position="296"/>
    </location>
</feature>
<evidence type="ECO:0000256" key="1">
    <source>
        <dbReference type="ARBA" id="ARBA00004123"/>
    </source>
</evidence>
<keyword evidence="4" id="KW-0862">Zinc</keyword>
<comment type="similarity">
    <text evidence="10">Belongs to the SGF11 family.</text>
</comment>
<keyword evidence="2" id="KW-0479">Metal-binding</keyword>
<gene>
    <name evidence="12" type="ORF">BT63DRAFT_245999</name>
</gene>
<dbReference type="GO" id="GO:0006325">
    <property type="term" value="P:chromatin organization"/>
    <property type="evidence" value="ECO:0007669"/>
    <property type="project" value="UniProtKB-KW"/>
</dbReference>
<feature type="compositionally biased region" description="Low complexity" evidence="11">
    <location>
        <begin position="69"/>
        <end position="85"/>
    </location>
</feature>
<keyword evidence="3" id="KW-0863">Zinc-finger</keyword>
<keyword evidence="9" id="KW-0539">Nucleus</keyword>
<dbReference type="Proteomes" id="UP000799302">
    <property type="component" value="Unassembled WGS sequence"/>
</dbReference>
<dbReference type="PANTHER" id="PTHR46367:SF1">
    <property type="entry name" value="ATAXIN-7-LIKE PROTEIN 3"/>
    <property type="match status" value="1"/>
</dbReference>
<proteinExistence type="inferred from homology"/>
<evidence type="ECO:0000256" key="3">
    <source>
        <dbReference type="ARBA" id="ARBA00022771"/>
    </source>
</evidence>
<dbReference type="InterPro" id="IPR051078">
    <property type="entry name" value="SGF11"/>
</dbReference>
<organism evidence="12 13">
    <name type="scientific">Microthyrium microscopicum</name>
    <dbReference type="NCBI Taxonomy" id="703497"/>
    <lineage>
        <taxon>Eukaryota</taxon>
        <taxon>Fungi</taxon>
        <taxon>Dikarya</taxon>
        <taxon>Ascomycota</taxon>
        <taxon>Pezizomycotina</taxon>
        <taxon>Dothideomycetes</taxon>
        <taxon>Dothideomycetes incertae sedis</taxon>
        <taxon>Microthyriales</taxon>
        <taxon>Microthyriaceae</taxon>
        <taxon>Microthyrium</taxon>
    </lineage>
</organism>
<dbReference type="GO" id="GO:0003713">
    <property type="term" value="F:transcription coactivator activity"/>
    <property type="evidence" value="ECO:0007669"/>
    <property type="project" value="TreeGrafter"/>
</dbReference>
<evidence type="ECO:0000313" key="13">
    <source>
        <dbReference type="Proteomes" id="UP000799302"/>
    </source>
</evidence>
<feature type="compositionally biased region" description="Basic and acidic residues" evidence="11">
    <location>
        <begin position="353"/>
        <end position="373"/>
    </location>
</feature>
<evidence type="ECO:0000256" key="6">
    <source>
        <dbReference type="ARBA" id="ARBA00023015"/>
    </source>
</evidence>
<dbReference type="GO" id="GO:0006357">
    <property type="term" value="P:regulation of transcription by RNA polymerase II"/>
    <property type="evidence" value="ECO:0007669"/>
    <property type="project" value="TreeGrafter"/>
</dbReference>
<evidence type="ECO:0000256" key="9">
    <source>
        <dbReference type="ARBA" id="ARBA00023242"/>
    </source>
</evidence>
<evidence type="ECO:0000256" key="8">
    <source>
        <dbReference type="ARBA" id="ARBA00023163"/>
    </source>
</evidence>
<evidence type="ECO:0000256" key="5">
    <source>
        <dbReference type="ARBA" id="ARBA00022853"/>
    </source>
</evidence>
<keyword evidence="8" id="KW-0804">Transcription</keyword>
<evidence type="ECO:0000256" key="2">
    <source>
        <dbReference type="ARBA" id="ARBA00022723"/>
    </source>
</evidence>
<feature type="region of interest" description="Disordered" evidence="11">
    <location>
        <begin position="189"/>
        <end position="220"/>
    </location>
</feature>